<comment type="caution">
    <text evidence="2">The sequence shown here is derived from an EMBL/GenBank/DDBJ whole genome shotgun (WGS) entry which is preliminary data.</text>
</comment>
<dbReference type="EMBL" id="AVPL01000028">
    <property type="protein sequence ID" value="KGN40896.1"/>
    <property type="molecule type" value="Genomic_DNA"/>
</dbReference>
<protein>
    <submittedName>
        <fullName evidence="2">Uncharacterized protein</fullName>
    </submittedName>
</protein>
<evidence type="ECO:0000256" key="1">
    <source>
        <dbReference type="SAM" id="MobiDB-lite"/>
    </source>
</evidence>
<dbReference type="PROSITE" id="PS51257">
    <property type="entry name" value="PROKAR_LIPOPROTEIN"/>
    <property type="match status" value="1"/>
</dbReference>
<organism evidence="2 3">
    <name type="scientific">Knoellia aerolata DSM 18566</name>
    <dbReference type="NCBI Taxonomy" id="1385519"/>
    <lineage>
        <taxon>Bacteria</taxon>
        <taxon>Bacillati</taxon>
        <taxon>Actinomycetota</taxon>
        <taxon>Actinomycetes</taxon>
        <taxon>Micrococcales</taxon>
        <taxon>Intrasporangiaceae</taxon>
        <taxon>Knoellia</taxon>
    </lineage>
</organism>
<dbReference type="AlphaFoldDB" id="A0A0A0JZC0"/>
<dbReference type="STRING" id="1385519.N801_10570"/>
<sequence>MTLSARRRLGSVAVAVLVLTTGCGPNEPDDPDPGPATTTTTSEATEPTPTPPPTPEPTTPDPAPVTIPPIALGQWLPAAPTCRTGETEVPQPPDLQTLLRVCRAADNATITFVNTSGTTLGFDTVGWPRASFFGIGETELAQSLLRQSGLLVREANDALWLPARFSTRLEDAGRITEFRVFTDFQHGQRVAQTRAMGRLVSQIPYAPPATESASEQLAGGVTSCLGAEGDTPLEKLLEETEPCQKLVEKLIEDWNEKQEAEVRAGREPAHTSPVPADDLRLTLARRSRELDQFVAPLSKIRISVSGRSIRIGG</sequence>
<name>A0A0A0JZC0_9MICO</name>
<dbReference type="Proteomes" id="UP000030013">
    <property type="component" value="Unassembled WGS sequence"/>
</dbReference>
<gene>
    <name evidence="2" type="ORF">N801_10570</name>
</gene>
<keyword evidence="3" id="KW-1185">Reference proteome</keyword>
<evidence type="ECO:0000313" key="2">
    <source>
        <dbReference type="EMBL" id="KGN40896.1"/>
    </source>
</evidence>
<feature type="compositionally biased region" description="Pro residues" evidence="1">
    <location>
        <begin position="48"/>
        <end position="67"/>
    </location>
</feature>
<feature type="compositionally biased region" description="Low complexity" evidence="1">
    <location>
        <begin position="35"/>
        <end position="47"/>
    </location>
</feature>
<proteinExistence type="predicted"/>
<feature type="region of interest" description="Disordered" evidence="1">
    <location>
        <begin position="22"/>
        <end position="69"/>
    </location>
</feature>
<evidence type="ECO:0000313" key="3">
    <source>
        <dbReference type="Proteomes" id="UP000030013"/>
    </source>
</evidence>
<accession>A0A0A0JZC0</accession>
<dbReference type="RefSeq" id="WP_035937735.1">
    <property type="nucleotide sequence ID" value="NZ_AVPL01000028.1"/>
</dbReference>
<reference evidence="2 3" key="1">
    <citation type="submission" date="2013-08" db="EMBL/GenBank/DDBJ databases">
        <title>The genome sequence of Knoellia aerolata.</title>
        <authorList>
            <person name="Zhu W."/>
            <person name="Wang G."/>
        </authorList>
    </citation>
    <scope>NUCLEOTIDE SEQUENCE [LARGE SCALE GENOMIC DNA]</scope>
    <source>
        <strain evidence="2 3">DSM 18566</strain>
    </source>
</reference>